<keyword evidence="2" id="KW-1185">Reference proteome</keyword>
<proteinExistence type="predicted"/>
<accession>A0ABT3DLE8</accession>
<name>A0ABT3DLE8_9BACI</name>
<gene>
    <name evidence="1" type="ORF">OIH86_19750</name>
</gene>
<dbReference type="Gene3D" id="1.10.10.1150">
    <property type="entry name" value="Coenzyme PQQ synthesis protein D (PqqD)"/>
    <property type="match status" value="1"/>
</dbReference>
<sequence>MINKKPVLDYLINIKKAGKDTYLIRGRESWVLNDVAEEVCMLATGKNTVGEMSKLISTKFNEKENVVQDDIKDLLLYFERENIIKF</sequence>
<protein>
    <submittedName>
        <fullName evidence="1">PqqD family peptide modification chaperone</fullName>
    </submittedName>
</protein>
<reference evidence="1 2" key="1">
    <citation type="submission" date="2022-10" db="EMBL/GenBank/DDBJ databases">
        <title>Draft genome assembly of moderately radiation resistant bacterium Metabacillus halosaccharovorans.</title>
        <authorList>
            <person name="Pal S."/>
            <person name="Gopinathan A."/>
        </authorList>
    </citation>
    <scope>NUCLEOTIDE SEQUENCE [LARGE SCALE GENOMIC DNA]</scope>
    <source>
        <strain evidence="1 2">VITHBRA001</strain>
    </source>
</reference>
<organism evidence="1 2">
    <name type="scientific">Metabacillus halosaccharovorans</name>
    <dbReference type="NCBI Taxonomy" id="930124"/>
    <lineage>
        <taxon>Bacteria</taxon>
        <taxon>Bacillati</taxon>
        <taxon>Bacillota</taxon>
        <taxon>Bacilli</taxon>
        <taxon>Bacillales</taxon>
        <taxon>Bacillaceae</taxon>
        <taxon>Metabacillus</taxon>
    </lineage>
</organism>
<dbReference type="InterPro" id="IPR041881">
    <property type="entry name" value="PqqD_sf"/>
</dbReference>
<comment type="caution">
    <text evidence="1">The sequence shown here is derived from an EMBL/GenBank/DDBJ whole genome shotgun (WGS) entry which is preliminary data.</text>
</comment>
<evidence type="ECO:0000313" key="2">
    <source>
        <dbReference type="Proteomes" id="UP001526147"/>
    </source>
</evidence>
<evidence type="ECO:0000313" key="1">
    <source>
        <dbReference type="EMBL" id="MCV9887883.1"/>
    </source>
</evidence>
<dbReference type="Proteomes" id="UP001526147">
    <property type="component" value="Unassembled WGS sequence"/>
</dbReference>
<dbReference type="EMBL" id="JAOYEY010000048">
    <property type="protein sequence ID" value="MCV9887883.1"/>
    <property type="molecule type" value="Genomic_DNA"/>
</dbReference>
<dbReference type="RefSeq" id="WP_251681459.1">
    <property type="nucleotide sequence ID" value="NZ_CP162630.1"/>
</dbReference>